<dbReference type="EMBL" id="NEVM01000005">
    <property type="protein sequence ID" value="OZI30708.1"/>
    <property type="molecule type" value="Genomic_DNA"/>
</dbReference>
<comment type="caution">
    <text evidence="2">The sequence shown here is derived from an EMBL/GenBank/DDBJ whole genome shotgun (WGS) entry which is preliminary data.</text>
</comment>
<gene>
    <name evidence="2" type="ORF">CAL29_22200</name>
</gene>
<organism evidence="2 3">
    <name type="scientific">Bordetella genomosp. 10</name>
    <dbReference type="NCBI Taxonomy" id="1416804"/>
    <lineage>
        <taxon>Bacteria</taxon>
        <taxon>Pseudomonadati</taxon>
        <taxon>Pseudomonadota</taxon>
        <taxon>Betaproteobacteria</taxon>
        <taxon>Burkholderiales</taxon>
        <taxon>Alcaligenaceae</taxon>
        <taxon>Bordetella</taxon>
    </lineage>
</organism>
<sequence>MGTQLSIAALLDTGAVAVRATWFIWPFVVLVGLCGELTRGRSPVGSPGARAFFTAISIVAILVTVVYSSVCFYVSQTSTREYFYVLVDVATSMSPTLVLAVIQILLHYCRPERKGDAA</sequence>
<dbReference type="AlphaFoldDB" id="A0A261S033"/>
<keyword evidence="1" id="KW-0812">Transmembrane</keyword>
<proteinExistence type="predicted"/>
<feature type="transmembrane region" description="Helical" evidence="1">
    <location>
        <begin position="82"/>
        <end position="106"/>
    </location>
</feature>
<dbReference type="Proteomes" id="UP000216020">
    <property type="component" value="Unassembled WGS sequence"/>
</dbReference>
<keyword evidence="1" id="KW-0472">Membrane</keyword>
<reference evidence="3" key="1">
    <citation type="submission" date="2017-05" db="EMBL/GenBank/DDBJ databases">
        <title>Complete and WGS of Bordetella genogroups.</title>
        <authorList>
            <person name="Spilker T."/>
            <person name="Lipuma J."/>
        </authorList>
    </citation>
    <scope>NUCLEOTIDE SEQUENCE [LARGE SCALE GENOMIC DNA]</scope>
    <source>
        <strain evidence="3">AU16122</strain>
    </source>
</reference>
<protein>
    <submittedName>
        <fullName evidence="2">Uncharacterized protein</fullName>
    </submittedName>
</protein>
<accession>A0A261S033</accession>
<name>A0A261S033_9BORD</name>
<keyword evidence="3" id="KW-1185">Reference proteome</keyword>
<evidence type="ECO:0000313" key="3">
    <source>
        <dbReference type="Proteomes" id="UP000216020"/>
    </source>
</evidence>
<evidence type="ECO:0000313" key="2">
    <source>
        <dbReference type="EMBL" id="OZI30708.1"/>
    </source>
</evidence>
<dbReference type="OrthoDB" id="8688168at2"/>
<evidence type="ECO:0000256" key="1">
    <source>
        <dbReference type="SAM" id="Phobius"/>
    </source>
</evidence>
<dbReference type="RefSeq" id="WP_094855132.1">
    <property type="nucleotide sequence ID" value="NZ_NEVM01000005.1"/>
</dbReference>
<feature type="transmembrane region" description="Helical" evidence="1">
    <location>
        <begin position="51"/>
        <end position="76"/>
    </location>
</feature>
<keyword evidence="1" id="KW-1133">Transmembrane helix</keyword>